<feature type="domain" description="ABC transporter" evidence="5">
    <location>
        <begin position="8"/>
        <end position="239"/>
    </location>
</feature>
<dbReference type="OrthoDB" id="1114670at2"/>
<organism evidence="6 7">
    <name type="scientific">Ekhidna lutea</name>
    <dbReference type="NCBI Taxonomy" id="447679"/>
    <lineage>
        <taxon>Bacteria</taxon>
        <taxon>Pseudomonadati</taxon>
        <taxon>Bacteroidota</taxon>
        <taxon>Cytophagia</taxon>
        <taxon>Cytophagales</taxon>
        <taxon>Reichenbachiellaceae</taxon>
        <taxon>Ekhidna</taxon>
    </lineage>
</organism>
<dbReference type="PROSITE" id="PS50893">
    <property type="entry name" value="ABC_TRANSPORTER_2"/>
    <property type="match status" value="1"/>
</dbReference>
<keyword evidence="7" id="KW-1185">Reference proteome</keyword>
<dbReference type="RefSeq" id="WP_089358330.1">
    <property type="nucleotide sequence ID" value="NZ_FZPD01000007.1"/>
</dbReference>
<accession>A0A239M6S5</accession>
<dbReference type="CDD" id="cd03255">
    <property type="entry name" value="ABC_MJ0796_LolCDE_FtsE"/>
    <property type="match status" value="1"/>
</dbReference>
<proteinExistence type="inferred from homology"/>
<dbReference type="GO" id="GO:0098796">
    <property type="term" value="C:membrane protein complex"/>
    <property type="evidence" value="ECO:0007669"/>
    <property type="project" value="UniProtKB-ARBA"/>
</dbReference>
<evidence type="ECO:0000259" key="5">
    <source>
        <dbReference type="PROSITE" id="PS50893"/>
    </source>
</evidence>
<dbReference type="SMART" id="SM00382">
    <property type="entry name" value="AAA"/>
    <property type="match status" value="1"/>
</dbReference>
<dbReference type="InterPro" id="IPR017871">
    <property type="entry name" value="ABC_transporter-like_CS"/>
</dbReference>
<dbReference type="InterPro" id="IPR003439">
    <property type="entry name" value="ABC_transporter-like_ATP-bd"/>
</dbReference>
<dbReference type="PROSITE" id="PS00211">
    <property type="entry name" value="ABC_TRANSPORTER_1"/>
    <property type="match status" value="1"/>
</dbReference>
<comment type="similarity">
    <text evidence="4">Belongs to the ABC transporter superfamily. Macrolide exporter (TC 3.A.1.122) family.</text>
</comment>
<keyword evidence="1" id="KW-0813">Transport</keyword>
<dbReference type="GO" id="GO:0022857">
    <property type="term" value="F:transmembrane transporter activity"/>
    <property type="evidence" value="ECO:0007669"/>
    <property type="project" value="UniProtKB-ARBA"/>
</dbReference>
<dbReference type="GO" id="GO:0005524">
    <property type="term" value="F:ATP binding"/>
    <property type="evidence" value="ECO:0007669"/>
    <property type="project" value="UniProtKB-KW"/>
</dbReference>
<evidence type="ECO:0000256" key="2">
    <source>
        <dbReference type="ARBA" id="ARBA00022741"/>
    </source>
</evidence>
<dbReference type="AlphaFoldDB" id="A0A239M6S5"/>
<dbReference type="PANTHER" id="PTHR24220">
    <property type="entry name" value="IMPORT ATP-BINDING PROTEIN"/>
    <property type="match status" value="1"/>
</dbReference>
<evidence type="ECO:0000256" key="1">
    <source>
        <dbReference type="ARBA" id="ARBA00022448"/>
    </source>
</evidence>
<gene>
    <name evidence="6" type="ORF">SAMN05421640_3662</name>
</gene>
<dbReference type="SUPFAM" id="SSF52540">
    <property type="entry name" value="P-loop containing nucleoside triphosphate hydrolases"/>
    <property type="match status" value="1"/>
</dbReference>
<keyword evidence="3 6" id="KW-0067">ATP-binding</keyword>
<dbReference type="InterPro" id="IPR015854">
    <property type="entry name" value="ABC_transpr_LolD-like"/>
</dbReference>
<dbReference type="EMBL" id="FZPD01000007">
    <property type="protein sequence ID" value="SNT38150.1"/>
    <property type="molecule type" value="Genomic_DNA"/>
</dbReference>
<dbReference type="Proteomes" id="UP000198393">
    <property type="component" value="Unassembled WGS sequence"/>
</dbReference>
<evidence type="ECO:0000313" key="7">
    <source>
        <dbReference type="Proteomes" id="UP000198393"/>
    </source>
</evidence>
<evidence type="ECO:0000256" key="4">
    <source>
        <dbReference type="ARBA" id="ARBA00038388"/>
    </source>
</evidence>
<dbReference type="Pfam" id="PF00005">
    <property type="entry name" value="ABC_tran"/>
    <property type="match status" value="1"/>
</dbReference>
<dbReference type="InterPro" id="IPR017911">
    <property type="entry name" value="MacB-like_ATP-bd"/>
</dbReference>
<reference evidence="6 7" key="1">
    <citation type="submission" date="2017-06" db="EMBL/GenBank/DDBJ databases">
        <authorList>
            <person name="Kim H.J."/>
            <person name="Triplett B.A."/>
        </authorList>
    </citation>
    <scope>NUCLEOTIDE SEQUENCE [LARGE SCALE GENOMIC DNA]</scope>
    <source>
        <strain evidence="6 7">DSM 19307</strain>
    </source>
</reference>
<protein>
    <submittedName>
        <fullName evidence="6">Putative ABC transport system ATP-binding protein</fullName>
    </submittedName>
</protein>
<dbReference type="FunFam" id="3.40.50.300:FF:000032">
    <property type="entry name" value="Export ABC transporter ATP-binding protein"/>
    <property type="match status" value="1"/>
</dbReference>
<keyword evidence="2" id="KW-0547">Nucleotide-binding</keyword>
<dbReference type="GO" id="GO:0016887">
    <property type="term" value="F:ATP hydrolysis activity"/>
    <property type="evidence" value="ECO:0007669"/>
    <property type="project" value="InterPro"/>
</dbReference>
<evidence type="ECO:0000313" key="6">
    <source>
        <dbReference type="EMBL" id="SNT38150.1"/>
    </source>
</evidence>
<name>A0A239M6S5_EKHLU</name>
<dbReference type="Gene3D" id="3.40.50.300">
    <property type="entry name" value="P-loop containing nucleotide triphosphate hydrolases"/>
    <property type="match status" value="1"/>
</dbReference>
<dbReference type="InterPro" id="IPR003593">
    <property type="entry name" value="AAA+_ATPase"/>
</dbReference>
<dbReference type="GO" id="GO:0005886">
    <property type="term" value="C:plasma membrane"/>
    <property type="evidence" value="ECO:0007669"/>
    <property type="project" value="TreeGrafter"/>
</dbReference>
<dbReference type="InterPro" id="IPR027417">
    <property type="entry name" value="P-loop_NTPase"/>
</dbReference>
<sequence length="240" mass="26186">MSNGSSILEVSTLSKSFKSGSNEIQVLADIEFHVEEGSSLAVVGPSGSGKTTLLGLCAGLDRPTTGSITLNHILLDRLNEDELAQVRNQFVGFVFQNFQLIQTLTALENVMIPLELRGVKTARKQASGLLERVGLGERMSHYPSQLSGGEQQRVAIARAFSNEPKILFADEPTGNLDEETGTSVEELLFEINREKSTTLILVTHDMELAEKTNQIIQLKGGKIIDHRKGNNEVHMRTAAS</sequence>
<evidence type="ECO:0000256" key="3">
    <source>
        <dbReference type="ARBA" id="ARBA00022840"/>
    </source>
</evidence>